<reference evidence="1" key="1">
    <citation type="journal article" date="2008" name="BMC Genomics">
        <title>Analysis of 4,664 high-quality sequence-finished poplar full-length cDNA clones and their utility for the discovery of genes responding to insect feeding.</title>
        <authorList>
            <person name="Ralph S.G."/>
            <person name="Chun H.J."/>
            <person name="Cooper D."/>
            <person name="Kirkpatrick R."/>
            <person name="Kolosova N."/>
            <person name="Gunter L."/>
            <person name="Tuskan G.A."/>
            <person name="Douglas C.J."/>
            <person name="Holt R.A."/>
            <person name="Jones S.J."/>
            <person name="Marra M.A."/>
            <person name="Bohlmann J."/>
        </authorList>
    </citation>
    <scope>NUCLEOTIDE SEQUENCE</scope>
    <source>
        <tissue evidence="1">Phloem and cambium</tissue>
    </source>
</reference>
<accession>A9P9R1</accession>
<sequence>MEAVTSKMKRIIILSKVMMVFIRSGQLLSFGNASYHYGLTNY</sequence>
<name>A9P9R1_POPTR</name>
<dbReference type="AlphaFoldDB" id="A9P9R1"/>
<protein>
    <submittedName>
        <fullName evidence="1">Uncharacterized protein</fullName>
    </submittedName>
</protein>
<organism evidence="1">
    <name type="scientific">Populus trichocarpa</name>
    <name type="common">Western balsam poplar</name>
    <name type="synonym">Populus balsamifera subsp. trichocarpa</name>
    <dbReference type="NCBI Taxonomy" id="3694"/>
    <lineage>
        <taxon>Eukaryota</taxon>
        <taxon>Viridiplantae</taxon>
        <taxon>Streptophyta</taxon>
        <taxon>Embryophyta</taxon>
        <taxon>Tracheophyta</taxon>
        <taxon>Spermatophyta</taxon>
        <taxon>Magnoliopsida</taxon>
        <taxon>eudicotyledons</taxon>
        <taxon>Gunneridae</taxon>
        <taxon>Pentapetalae</taxon>
        <taxon>rosids</taxon>
        <taxon>fabids</taxon>
        <taxon>Malpighiales</taxon>
        <taxon>Salicaceae</taxon>
        <taxon>Saliceae</taxon>
        <taxon>Populus</taxon>
    </lineage>
</organism>
<evidence type="ECO:0000313" key="1">
    <source>
        <dbReference type="EMBL" id="ABK93114.1"/>
    </source>
</evidence>
<dbReference type="EMBL" id="EF144911">
    <property type="protein sequence ID" value="ABK93114.1"/>
    <property type="molecule type" value="mRNA"/>
</dbReference>
<proteinExistence type="evidence at transcript level"/>